<reference evidence="17 18" key="1">
    <citation type="journal article" date="2014" name="Genome Announc.">
        <title>Draft Genome Sequences of Marine Flavobacterium Algibacter lectus Strains SS8 and NR4.</title>
        <authorList>
            <person name="Takatani N."/>
            <person name="Nakanishi M."/>
            <person name="Meirelles P."/>
            <person name="Mino S."/>
            <person name="Suda W."/>
            <person name="Oshima K."/>
            <person name="Hattori M."/>
            <person name="Ohkuma M."/>
            <person name="Hosokawa M."/>
            <person name="Miyashita K."/>
            <person name="Thompson F.L."/>
            <person name="Niwa A."/>
            <person name="Sawabe T."/>
            <person name="Sawabe T."/>
        </authorList>
    </citation>
    <scope>NUCLEOTIDE SEQUENCE [LARGE SCALE GENOMIC DNA]</scope>
    <source>
        <strain evidence="18">JCM19274</strain>
    </source>
</reference>
<name>A0A090WYB5_9FLAO</name>
<dbReference type="Gene3D" id="3.30.565.10">
    <property type="entry name" value="Histidine kinase-like ATPase, C-terminal domain"/>
    <property type="match status" value="1"/>
</dbReference>
<gene>
    <name evidence="17" type="ORF">JCM19274_2801</name>
</gene>
<dbReference type="InterPro" id="IPR001789">
    <property type="entry name" value="Sig_transdc_resp-reg_receiver"/>
</dbReference>
<dbReference type="CDD" id="cd17574">
    <property type="entry name" value="REC_OmpR"/>
    <property type="match status" value="1"/>
</dbReference>
<dbReference type="PROSITE" id="PS50110">
    <property type="entry name" value="RESPONSE_REGULATORY"/>
    <property type="match status" value="1"/>
</dbReference>
<evidence type="ECO:0000256" key="4">
    <source>
        <dbReference type="ARBA" id="ARBA00022679"/>
    </source>
</evidence>
<comment type="catalytic activity">
    <reaction evidence="1">
        <text>ATP + protein L-histidine = ADP + protein N-phospho-L-histidine.</text>
        <dbReference type="EC" id="2.7.13.3"/>
    </reaction>
</comment>
<evidence type="ECO:0000256" key="1">
    <source>
        <dbReference type="ARBA" id="ARBA00000085"/>
    </source>
</evidence>
<dbReference type="PROSITE" id="PS01124">
    <property type="entry name" value="HTH_ARAC_FAMILY_2"/>
    <property type="match status" value="1"/>
</dbReference>
<dbReference type="PANTHER" id="PTHR43547">
    <property type="entry name" value="TWO-COMPONENT HISTIDINE KINASE"/>
    <property type="match status" value="1"/>
</dbReference>
<evidence type="ECO:0000259" key="15">
    <source>
        <dbReference type="PROSITE" id="PS50109"/>
    </source>
</evidence>
<feature type="modified residue" description="4-aspartylphosphate" evidence="12">
    <location>
        <position position="378"/>
    </location>
</feature>
<evidence type="ECO:0000256" key="3">
    <source>
        <dbReference type="ARBA" id="ARBA00022553"/>
    </source>
</evidence>
<feature type="domain" description="Response regulatory" evidence="16">
    <location>
        <begin position="330"/>
        <end position="445"/>
    </location>
</feature>
<dbReference type="Gene3D" id="1.10.287.130">
    <property type="match status" value="1"/>
</dbReference>
<dbReference type="Pfam" id="PF12833">
    <property type="entry name" value="HTH_18"/>
    <property type="match status" value="1"/>
</dbReference>
<dbReference type="InterPro" id="IPR004358">
    <property type="entry name" value="Sig_transdc_His_kin-like_C"/>
</dbReference>
<dbReference type="Pfam" id="PF00512">
    <property type="entry name" value="HisKA"/>
    <property type="match status" value="1"/>
</dbReference>
<keyword evidence="13" id="KW-0812">Transmembrane</keyword>
<dbReference type="GO" id="GO:0000155">
    <property type="term" value="F:phosphorelay sensor kinase activity"/>
    <property type="evidence" value="ECO:0007669"/>
    <property type="project" value="InterPro"/>
</dbReference>
<dbReference type="InterPro" id="IPR036097">
    <property type="entry name" value="HisK_dim/P_sf"/>
</dbReference>
<dbReference type="CDD" id="cd00082">
    <property type="entry name" value="HisKA"/>
    <property type="match status" value="1"/>
</dbReference>
<dbReference type="InterPro" id="IPR003594">
    <property type="entry name" value="HATPase_dom"/>
</dbReference>
<keyword evidence="7" id="KW-0067">ATP-binding</keyword>
<keyword evidence="13" id="KW-1133">Transmembrane helix</keyword>
<dbReference type="Gene3D" id="3.40.50.2300">
    <property type="match status" value="1"/>
</dbReference>
<dbReference type="InterPro" id="IPR036890">
    <property type="entry name" value="HATPase_C_sf"/>
</dbReference>
<dbReference type="SUPFAM" id="SSF46689">
    <property type="entry name" value="Homeodomain-like"/>
    <property type="match status" value="1"/>
</dbReference>
<dbReference type="PROSITE" id="PS00041">
    <property type="entry name" value="HTH_ARAC_FAMILY_1"/>
    <property type="match status" value="1"/>
</dbReference>
<dbReference type="InterPro" id="IPR003661">
    <property type="entry name" value="HisK_dim/P_dom"/>
</dbReference>
<dbReference type="SUPFAM" id="SSF47384">
    <property type="entry name" value="Homodimeric domain of signal transducing histidine kinase"/>
    <property type="match status" value="1"/>
</dbReference>
<dbReference type="InterPro" id="IPR009057">
    <property type="entry name" value="Homeodomain-like_sf"/>
</dbReference>
<keyword evidence="13" id="KW-0472">Membrane</keyword>
<dbReference type="FunFam" id="1.10.287.130:FF:000045">
    <property type="entry name" value="Two-component system sensor histidine kinase/response regulator"/>
    <property type="match status" value="1"/>
</dbReference>
<dbReference type="Pfam" id="PF02518">
    <property type="entry name" value="HATPase_c"/>
    <property type="match status" value="1"/>
</dbReference>
<evidence type="ECO:0000313" key="17">
    <source>
        <dbReference type="EMBL" id="GAL82090.1"/>
    </source>
</evidence>
<dbReference type="Pfam" id="PF00072">
    <property type="entry name" value="Response_reg"/>
    <property type="match status" value="1"/>
</dbReference>
<evidence type="ECO:0000313" key="18">
    <source>
        <dbReference type="Proteomes" id="UP000029643"/>
    </source>
</evidence>
<dbReference type="EC" id="2.7.13.3" evidence="2"/>
<evidence type="ECO:0000256" key="8">
    <source>
        <dbReference type="ARBA" id="ARBA00023012"/>
    </source>
</evidence>
<comment type="caution">
    <text evidence="17">The sequence shown here is derived from an EMBL/GenBank/DDBJ whole genome shotgun (WGS) entry which is preliminary data.</text>
</comment>
<evidence type="ECO:0000256" key="13">
    <source>
        <dbReference type="SAM" id="Phobius"/>
    </source>
</evidence>
<dbReference type="SMART" id="SM00448">
    <property type="entry name" value="REC"/>
    <property type="match status" value="1"/>
</dbReference>
<evidence type="ECO:0000259" key="16">
    <source>
        <dbReference type="PROSITE" id="PS50110"/>
    </source>
</evidence>
<dbReference type="PROSITE" id="PS50109">
    <property type="entry name" value="HIS_KIN"/>
    <property type="match status" value="1"/>
</dbReference>
<keyword evidence="8" id="KW-0902">Two-component regulatory system</keyword>
<dbReference type="InterPro" id="IPR018062">
    <property type="entry name" value="HTH_AraC-typ_CS"/>
</dbReference>
<dbReference type="GO" id="GO:0005524">
    <property type="term" value="F:ATP binding"/>
    <property type="evidence" value="ECO:0007669"/>
    <property type="project" value="UniProtKB-KW"/>
</dbReference>
<dbReference type="SMART" id="SM00342">
    <property type="entry name" value="HTH_ARAC"/>
    <property type="match status" value="1"/>
</dbReference>
<dbReference type="FunFam" id="3.40.50.2300:FF:000138">
    <property type="entry name" value="Two-component system sensor histidine kinase/response regulator"/>
    <property type="match status" value="1"/>
</dbReference>
<keyword evidence="11" id="KW-0804">Transcription</keyword>
<dbReference type="InterPro" id="IPR011006">
    <property type="entry name" value="CheY-like_superfamily"/>
</dbReference>
<dbReference type="FunFam" id="3.30.565.10:FF:000037">
    <property type="entry name" value="Hybrid sensor histidine kinase/response regulator"/>
    <property type="match status" value="1"/>
</dbReference>
<evidence type="ECO:0000256" key="2">
    <source>
        <dbReference type="ARBA" id="ARBA00012438"/>
    </source>
</evidence>
<protein>
    <recommendedName>
        <fullName evidence="2">histidine kinase</fullName>
        <ecNumber evidence="2">2.7.13.3</ecNumber>
    </recommendedName>
</protein>
<feature type="domain" description="Histidine kinase" evidence="15">
    <location>
        <begin position="62"/>
        <end position="281"/>
    </location>
</feature>
<keyword evidence="6" id="KW-0418">Kinase</keyword>
<dbReference type="GO" id="GO:0043565">
    <property type="term" value="F:sequence-specific DNA binding"/>
    <property type="evidence" value="ECO:0007669"/>
    <property type="project" value="InterPro"/>
</dbReference>
<feature type="transmembrane region" description="Helical" evidence="13">
    <location>
        <begin position="6"/>
        <end position="25"/>
    </location>
</feature>
<evidence type="ECO:0000256" key="5">
    <source>
        <dbReference type="ARBA" id="ARBA00022741"/>
    </source>
</evidence>
<evidence type="ECO:0000256" key="6">
    <source>
        <dbReference type="ARBA" id="ARBA00022777"/>
    </source>
</evidence>
<proteinExistence type="predicted"/>
<keyword evidence="10 17" id="KW-0238">DNA-binding</keyword>
<evidence type="ECO:0000256" key="9">
    <source>
        <dbReference type="ARBA" id="ARBA00023015"/>
    </source>
</evidence>
<organism evidence="17 18">
    <name type="scientific">Algibacter lectus</name>
    <dbReference type="NCBI Taxonomy" id="221126"/>
    <lineage>
        <taxon>Bacteria</taxon>
        <taxon>Pseudomonadati</taxon>
        <taxon>Bacteroidota</taxon>
        <taxon>Flavobacteriia</taxon>
        <taxon>Flavobacteriales</taxon>
        <taxon>Flavobacteriaceae</taxon>
        <taxon>Algibacter</taxon>
    </lineage>
</organism>
<evidence type="ECO:0000256" key="7">
    <source>
        <dbReference type="ARBA" id="ARBA00022840"/>
    </source>
</evidence>
<dbReference type="SMART" id="SM00387">
    <property type="entry name" value="HATPase_c"/>
    <property type="match status" value="1"/>
</dbReference>
<keyword evidence="5" id="KW-0547">Nucleotide-binding</keyword>
<feature type="domain" description="HTH araC/xylS-type" evidence="14">
    <location>
        <begin position="477"/>
        <end position="576"/>
    </location>
</feature>
<dbReference type="RefSeq" id="WP_042500634.1">
    <property type="nucleotide sequence ID" value="NZ_BBNU01000021.1"/>
</dbReference>
<dbReference type="SUPFAM" id="SSF52172">
    <property type="entry name" value="CheY-like"/>
    <property type="match status" value="1"/>
</dbReference>
<dbReference type="Gene3D" id="1.10.10.60">
    <property type="entry name" value="Homeodomain-like"/>
    <property type="match status" value="1"/>
</dbReference>
<keyword evidence="4" id="KW-0808">Transferase</keyword>
<evidence type="ECO:0000256" key="12">
    <source>
        <dbReference type="PROSITE-ProRule" id="PRU00169"/>
    </source>
</evidence>
<accession>A0A090WYB5</accession>
<dbReference type="InterPro" id="IPR005467">
    <property type="entry name" value="His_kinase_dom"/>
</dbReference>
<dbReference type="PRINTS" id="PR00344">
    <property type="entry name" value="BCTRLSENSOR"/>
</dbReference>
<dbReference type="AlphaFoldDB" id="A0A090WYB5"/>
<keyword evidence="3 12" id="KW-0597">Phosphoprotein</keyword>
<dbReference type="EMBL" id="BBNU01000021">
    <property type="protein sequence ID" value="GAL82090.1"/>
    <property type="molecule type" value="Genomic_DNA"/>
</dbReference>
<dbReference type="Proteomes" id="UP000029643">
    <property type="component" value="Unassembled WGS sequence"/>
</dbReference>
<evidence type="ECO:0000256" key="11">
    <source>
        <dbReference type="ARBA" id="ARBA00023163"/>
    </source>
</evidence>
<evidence type="ECO:0000256" key="10">
    <source>
        <dbReference type="ARBA" id="ARBA00023125"/>
    </source>
</evidence>
<dbReference type="SMART" id="SM00388">
    <property type="entry name" value="HisKA"/>
    <property type="match status" value="1"/>
</dbReference>
<evidence type="ECO:0000259" key="14">
    <source>
        <dbReference type="PROSITE" id="PS01124"/>
    </source>
</evidence>
<sequence length="582" mass="66160">MPALGLTWWAYLLYCLIAFGLIWYIRTLVLARIEAKKQLEEERIEKEKIEGINKLKLKFFTNISHDFRTPLTLIVAPLQSVIDAPENSPETKYQLGVIQRNTLTLLELINQLLNFRKIEEGEMKLNISENNMITFIENIKLSFEDLARRKNISFHFTHDVESIHVWFDVLEFKKVIINILSNAFKFTPIGGEIIINLEIPEHNKDSVQVSVRDSGIGIAKEKIKFIFDRYFQLGVTKGKRAGTGLGLSLSKDIIELHKGSIRVLSEEGEGVLFSINLPLGNKHLNIETDSAKDKELQSIDLGLNKDVVISEVIETEEEIEQTVTNNDLPTILLVEDNAELRKFIKSLFDKEFNVLEANNGAAGLDLAQNKSVDLIISDVMMPIMNGIDLCNNIKSNIKTSHIPVMLLTAKASIKAQKEGYSIGADVYIPKPFDAQMLKLQVTNLINLRKSARNKFKNDALLTPTELTNVSLDEEFLKKAFRIVEESMSDNRFNAQEFTEKMGVSRTLLFNKLKALTGQSLTEFIRSVKLKKAAQYLINSKMNVSEIAYDVGFNDLKYFRTNFKKMYNSSPSAYRKAHTKDPL</sequence>
<keyword evidence="9" id="KW-0805">Transcription regulation</keyword>
<dbReference type="SUPFAM" id="SSF55874">
    <property type="entry name" value="ATPase domain of HSP90 chaperone/DNA topoisomerase II/histidine kinase"/>
    <property type="match status" value="1"/>
</dbReference>
<dbReference type="InterPro" id="IPR018060">
    <property type="entry name" value="HTH_AraC"/>
</dbReference>
<dbReference type="PANTHER" id="PTHR43547:SF2">
    <property type="entry name" value="HYBRID SIGNAL TRANSDUCTION HISTIDINE KINASE C"/>
    <property type="match status" value="1"/>
</dbReference>
<dbReference type="GO" id="GO:0003700">
    <property type="term" value="F:DNA-binding transcription factor activity"/>
    <property type="evidence" value="ECO:0007669"/>
    <property type="project" value="InterPro"/>
</dbReference>